<dbReference type="GO" id="GO:0016279">
    <property type="term" value="F:protein-lysine N-methyltransferase activity"/>
    <property type="evidence" value="ECO:0007669"/>
    <property type="project" value="RHEA"/>
</dbReference>
<dbReference type="AlphaFoldDB" id="A0A2V1N0F0"/>
<dbReference type="PANTHER" id="PTHR43648:SF1">
    <property type="entry name" value="ELECTRON TRANSFER FLAVOPROTEIN BETA SUBUNIT LYSINE METHYLTRANSFERASE"/>
    <property type="match status" value="1"/>
</dbReference>
<accession>A0A2V1N0F0</accession>
<dbReference type="EMBL" id="QCXQ01000001">
    <property type="protein sequence ID" value="PWG00751.1"/>
    <property type="molecule type" value="Genomic_DNA"/>
</dbReference>
<dbReference type="InterPro" id="IPR050078">
    <property type="entry name" value="Ribosomal_L11_MeTrfase_PrmA"/>
</dbReference>
<dbReference type="Proteomes" id="UP000245080">
    <property type="component" value="Unassembled WGS sequence"/>
</dbReference>
<dbReference type="InterPro" id="IPR004498">
    <property type="entry name" value="Ribosomal_PrmA_MeTrfase"/>
</dbReference>
<dbReference type="PANTHER" id="PTHR43648">
    <property type="entry name" value="ELECTRON TRANSFER FLAVOPROTEIN BETA SUBUNIT LYSINE METHYLTRANSFERASE"/>
    <property type="match status" value="1"/>
</dbReference>
<comment type="catalytic activity">
    <reaction evidence="6">
        <text>L-lysyl-[protein] + 3 S-adenosyl-L-methionine = N(6),N(6),N(6)-trimethyl-L-lysyl-[protein] + 3 S-adenosyl-L-homocysteine + 3 H(+)</text>
        <dbReference type="Rhea" id="RHEA:54192"/>
        <dbReference type="Rhea" id="RHEA-COMP:9752"/>
        <dbReference type="Rhea" id="RHEA-COMP:13826"/>
        <dbReference type="ChEBI" id="CHEBI:15378"/>
        <dbReference type="ChEBI" id="CHEBI:29969"/>
        <dbReference type="ChEBI" id="CHEBI:57856"/>
        <dbReference type="ChEBI" id="CHEBI:59789"/>
        <dbReference type="ChEBI" id="CHEBI:61961"/>
    </reaction>
</comment>
<dbReference type="CDD" id="cd02440">
    <property type="entry name" value="AdoMet_MTases"/>
    <property type="match status" value="1"/>
</dbReference>
<comment type="function">
    <text evidence="6">Methylates ribosomal protein L11.</text>
</comment>
<dbReference type="OrthoDB" id="9785995at2"/>
<evidence type="ECO:0000256" key="6">
    <source>
        <dbReference type="HAMAP-Rule" id="MF_00735"/>
    </source>
</evidence>
<gene>
    <name evidence="6" type="primary">prmA</name>
    <name evidence="7" type="ORF">DCM90_00820</name>
</gene>
<dbReference type="GO" id="GO:0032259">
    <property type="term" value="P:methylation"/>
    <property type="evidence" value="ECO:0007669"/>
    <property type="project" value="UniProtKB-KW"/>
</dbReference>
<evidence type="ECO:0000256" key="1">
    <source>
        <dbReference type="ARBA" id="ARBA00009741"/>
    </source>
</evidence>
<dbReference type="HAMAP" id="MF_00735">
    <property type="entry name" value="Methyltr_PrmA"/>
    <property type="match status" value="1"/>
</dbReference>
<dbReference type="Pfam" id="PF06325">
    <property type="entry name" value="PrmA"/>
    <property type="match status" value="1"/>
</dbReference>
<dbReference type="Gene3D" id="3.40.50.150">
    <property type="entry name" value="Vaccinia Virus protein VP39"/>
    <property type="match status" value="1"/>
</dbReference>
<evidence type="ECO:0000313" key="8">
    <source>
        <dbReference type="Proteomes" id="UP000245080"/>
    </source>
</evidence>
<name>A0A2V1N0F0_9LACO</name>
<dbReference type="GO" id="GO:0005840">
    <property type="term" value="C:ribosome"/>
    <property type="evidence" value="ECO:0007669"/>
    <property type="project" value="UniProtKB-KW"/>
</dbReference>
<keyword evidence="4 6" id="KW-0808">Transferase</keyword>
<protein>
    <recommendedName>
        <fullName evidence="6">Ribosomal protein L11 methyltransferase</fullName>
        <shortName evidence="6">L11 Mtase</shortName>
        <ecNumber evidence="6">2.1.1.-</ecNumber>
    </recommendedName>
</protein>
<dbReference type="PIRSF" id="PIRSF000401">
    <property type="entry name" value="RPL11_MTase"/>
    <property type="match status" value="1"/>
</dbReference>
<evidence type="ECO:0000256" key="5">
    <source>
        <dbReference type="ARBA" id="ARBA00022691"/>
    </source>
</evidence>
<evidence type="ECO:0000313" key="7">
    <source>
        <dbReference type="EMBL" id="PWG00751.1"/>
    </source>
</evidence>
<keyword evidence="5 6" id="KW-0949">S-adenosyl-L-methionine</keyword>
<evidence type="ECO:0000256" key="2">
    <source>
        <dbReference type="ARBA" id="ARBA00022490"/>
    </source>
</evidence>
<keyword evidence="7" id="KW-0687">Ribonucleoprotein</keyword>
<feature type="binding site" evidence="6">
    <location>
        <position position="251"/>
    </location>
    <ligand>
        <name>S-adenosyl-L-methionine</name>
        <dbReference type="ChEBI" id="CHEBI:59789"/>
    </ligand>
</feature>
<dbReference type="SUPFAM" id="SSF53335">
    <property type="entry name" value="S-adenosyl-L-methionine-dependent methyltransferases"/>
    <property type="match status" value="1"/>
</dbReference>
<dbReference type="InterPro" id="IPR029063">
    <property type="entry name" value="SAM-dependent_MTases_sf"/>
</dbReference>
<feature type="binding site" evidence="6">
    <location>
        <position position="208"/>
    </location>
    <ligand>
        <name>S-adenosyl-L-methionine</name>
        <dbReference type="ChEBI" id="CHEBI:59789"/>
    </ligand>
</feature>
<reference evidence="7 8" key="1">
    <citation type="journal article" date="2018" name="Int. J. Syst. Evol. Microbiol.">
        <title>Lactobacillus bambusae sp. nov., isolated from a traditional fermented Ma-bamboo shoots of Taiwan.</title>
        <authorList>
            <person name="Wang L.-T."/>
        </authorList>
    </citation>
    <scope>NUCLEOTIDE SEQUENCE [LARGE SCALE GENOMIC DNA]</scope>
    <source>
        <strain evidence="7 8">BS-W1</strain>
    </source>
</reference>
<evidence type="ECO:0000256" key="4">
    <source>
        <dbReference type="ARBA" id="ARBA00022679"/>
    </source>
</evidence>
<dbReference type="EC" id="2.1.1.-" evidence="6"/>
<dbReference type="RefSeq" id="WP_109249464.1">
    <property type="nucleotide sequence ID" value="NZ_QCXQ01000001.1"/>
</dbReference>
<evidence type="ECO:0000256" key="3">
    <source>
        <dbReference type="ARBA" id="ARBA00022603"/>
    </source>
</evidence>
<proteinExistence type="inferred from homology"/>
<comment type="similarity">
    <text evidence="1 6">Belongs to the methyltransferase superfamily. PrmA family.</text>
</comment>
<keyword evidence="2 6" id="KW-0963">Cytoplasm</keyword>
<keyword evidence="7" id="KW-0689">Ribosomal protein</keyword>
<sequence length="319" mass="34280">MKWTELTVKTSSEAVEAVANLLMEAGATGVQIDDSADYSKLKPGRYGEHGEIVNPSELQHVGSGATVSAYYPADVNMAELAPTLSEKITGLKQFGLNPGEVTVTTNEVADEDWATTWERYYHPVRVTRYITIVPEWEDYVASDQREIVIRLNPGQAFGTGTHETTQLCLIALEMVVRGHERMYDVGTGSGVLSIAAKLLGVDQITAFDVDEVAVASAKQNLALNPVAAEIPVLANDLLSGITAPVDIVMGNLLADIVIPLVPQAWAVLEPGGLLITSGIIDDKLDGVLAATKNQGFIVDSVLTMNEWRAVIAHKPTEDD</sequence>
<comment type="caution">
    <text evidence="7">The sequence shown here is derived from an EMBL/GenBank/DDBJ whole genome shotgun (WGS) entry which is preliminary data.</text>
</comment>
<feature type="binding site" evidence="6">
    <location>
        <position position="165"/>
    </location>
    <ligand>
        <name>S-adenosyl-L-methionine</name>
        <dbReference type="ChEBI" id="CHEBI:59789"/>
    </ligand>
</feature>
<dbReference type="NCBIfam" id="TIGR00406">
    <property type="entry name" value="prmA"/>
    <property type="match status" value="1"/>
</dbReference>
<keyword evidence="3 6" id="KW-0489">Methyltransferase</keyword>
<organism evidence="7 8">
    <name type="scientific">Levilactobacillus bambusae</name>
    <dbReference type="NCBI Taxonomy" id="2024736"/>
    <lineage>
        <taxon>Bacteria</taxon>
        <taxon>Bacillati</taxon>
        <taxon>Bacillota</taxon>
        <taxon>Bacilli</taxon>
        <taxon>Lactobacillales</taxon>
        <taxon>Lactobacillaceae</taxon>
        <taxon>Levilactobacillus</taxon>
    </lineage>
</organism>
<dbReference type="GO" id="GO:0005737">
    <property type="term" value="C:cytoplasm"/>
    <property type="evidence" value="ECO:0007669"/>
    <property type="project" value="UniProtKB-SubCell"/>
</dbReference>
<feature type="binding site" evidence="6">
    <location>
        <position position="186"/>
    </location>
    <ligand>
        <name>S-adenosyl-L-methionine</name>
        <dbReference type="ChEBI" id="CHEBI:59789"/>
    </ligand>
</feature>
<comment type="subcellular location">
    <subcellularLocation>
        <location evidence="6">Cytoplasm</location>
    </subcellularLocation>
</comment>
<keyword evidence="8" id="KW-1185">Reference proteome</keyword>